<protein>
    <submittedName>
        <fullName evidence="3">Uncharacterized protein</fullName>
    </submittedName>
</protein>
<dbReference type="PANTHER" id="PTHR42088:SF1">
    <property type="entry name" value="YALI0F10131P"/>
    <property type="match status" value="1"/>
</dbReference>
<dbReference type="STRING" id="1035309.A0A2C5XAS3"/>
<reference evidence="3 4" key="1">
    <citation type="journal article" date="2013" name="Fungal Biol.">
        <title>Analysis of microsatellite markers in the genome of the plant pathogen Ceratocystis fimbriata.</title>
        <authorList>
            <person name="Simpson M.C."/>
            <person name="Wilken P.M."/>
            <person name="Coetzee M.P."/>
            <person name="Wingfield M.J."/>
            <person name="Wingfield B.D."/>
        </authorList>
    </citation>
    <scope>NUCLEOTIDE SEQUENCE [LARGE SCALE GENOMIC DNA]</scope>
    <source>
        <strain evidence="3 4">CBS 114723</strain>
    </source>
</reference>
<dbReference type="AlphaFoldDB" id="A0A2C5XAS3"/>
<proteinExistence type="predicted"/>
<evidence type="ECO:0000256" key="1">
    <source>
        <dbReference type="SAM" id="MobiDB-lite"/>
    </source>
</evidence>
<evidence type="ECO:0000256" key="2">
    <source>
        <dbReference type="SAM" id="Phobius"/>
    </source>
</evidence>
<dbReference type="OrthoDB" id="5417135at2759"/>
<reference evidence="3 4" key="2">
    <citation type="journal article" date="2013" name="IMA Fungus">
        <title>IMA Genome-F 1: Ceratocystis fimbriata: Draft nuclear genome sequence for the plant pathogen, Ceratocystis fimbriata.</title>
        <authorList>
            <person name="Wilken P.M."/>
            <person name="Steenkamp E.T."/>
            <person name="Wingfield M.J."/>
            <person name="de Beer Z.W."/>
            <person name="Wingfield B.D."/>
        </authorList>
    </citation>
    <scope>NUCLEOTIDE SEQUENCE [LARGE SCALE GENOMIC DNA]</scope>
    <source>
        <strain evidence="3 4">CBS 114723</strain>
    </source>
</reference>
<keyword evidence="2" id="KW-1133">Transmembrane helix</keyword>
<gene>
    <name evidence="3" type="ORF">CFIMG_002576RA</name>
</gene>
<keyword evidence="4" id="KW-1185">Reference proteome</keyword>
<feature type="region of interest" description="Disordered" evidence="1">
    <location>
        <begin position="118"/>
        <end position="138"/>
    </location>
</feature>
<feature type="transmembrane region" description="Helical" evidence="2">
    <location>
        <begin position="71"/>
        <end position="92"/>
    </location>
</feature>
<feature type="region of interest" description="Disordered" evidence="1">
    <location>
        <begin position="669"/>
        <end position="688"/>
    </location>
</feature>
<feature type="region of interest" description="Disordered" evidence="1">
    <location>
        <begin position="710"/>
        <end position="731"/>
    </location>
</feature>
<dbReference type="Proteomes" id="UP000222788">
    <property type="component" value="Unassembled WGS sequence"/>
</dbReference>
<organism evidence="3 4">
    <name type="scientific">Ceratocystis fimbriata CBS 114723</name>
    <dbReference type="NCBI Taxonomy" id="1035309"/>
    <lineage>
        <taxon>Eukaryota</taxon>
        <taxon>Fungi</taxon>
        <taxon>Dikarya</taxon>
        <taxon>Ascomycota</taxon>
        <taxon>Pezizomycotina</taxon>
        <taxon>Sordariomycetes</taxon>
        <taxon>Hypocreomycetidae</taxon>
        <taxon>Microascales</taxon>
        <taxon>Ceratocystidaceae</taxon>
        <taxon>Ceratocystis</taxon>
    </lineage>
</organism>
<feature type="compositionally biased region" description="Polar residues" evidence="1">
    <location>
        <begin position="185"/>
        <end position="196"/>
    </location>
</feature>
<dbReference type="PANTHER" id="PTHR42088">
    <property type="entry name" value="YALI0F10131P"/>
    <property type="match status" value="1"/>
</dbReference>
<keyword evidence="2" id="KW-0812">Transmembrane</keyword>
<evidence type="ECO:0000313" key="4">
    <source>
        <dbReference type="Proteomes" id="UP000222788"/>
    </source>
</evidence>
<feature type="compositionally biased region" description="Polar residues" evidence="1">
    <location>
        <begin position="204"/>
        <end position="224"/>
    </location>
</feature>
<name>A0A2C5XAS3_9PEZI</name>
<feature type="region of interest" description="Disordered" evidence="1">
    <location>
        <begin position="380"/>
        <end position="404"/>
    </location>
</feature>
<sequence>MVHPTFGGEAYRLGPRIPLFDKDGIPISSHVLFESAPQINARDSTDSDSICNGNNKSSYCEKPYQTKNLRLPIALGIAVPLVCAAIACVWFWNKNRLRERREDQDAAALDFDYGMENGTKNPKNGATPGVGGTGEKGGLHRGQISMDMNLSSPYLLPPKIHESRESLNSLTRTIDTEADPYRPVTQYTNSDVSSLRSYRRDPNDATSLYAPSTRRNTRMSNMPATPSAAVTKDPFEIPPTPRSAKLNHHRASQNTTGTPPENPFASPHDENHAAQKKASSTPYPDDNGKDTGLDFGLPKDIQEPPAAMVHGDQANSSNGSWELAAANGSSGYDMPDHSHHLAVELPNQPASSDGGNQASAQLSITIPPASVGTVSHDIPQVTVPYPEDDNTTQPTYPDDMYDDEPRGRIVRRSIDLGAGGNDGGLLSAPANENKRISIGFRPLPPDDIMDNEDPEYRANRIRSFYKEYFEDYTRGGDAPDVPSLPRQYQNGGGSYYEDYDPSYLGDTYLDTKTNAFVMPYAQPVTRRAMTPPPTRGPQMRGPPRFRTDSALGPRSGSSASQMRPGSSASARPRKRGPPPAALSTLPNPAKLGSDTLTLLSATDFAPPSSMADRVAGRSQSPTLEKIQYAPKIPVSTPIIGAFDELASVPSPHMLKSSVTISNLDFAPPRRFKDQDEMSDAGSIRSNRSGLSAIQTQAIRSGAGRVSKLPEDMVFTPTDMSSALKPSWGMRP</sequence>
<feature type="region of interest" description="Disordered" evidence="1">
    <location>
        <begin position="523"/>
        <end position="589"/>
    </location>
</feature>
<feature type="region of interest" description="Disordered" evidence="1">
    <location>
        <begin position="172"/>
        <end position="303"/>
    </location>
</feature>
<keyword evidence="2" id="KW-0472">Membrane</keyword>
<evidence type="ECO:0000313" key="3">
    <source>
        <dbReference type="EMBL" id="PHH54436.1"/>
    </source>
</evidence>
<dbReference type="EMBL" id="APWK03000027">
    <property type="protein sequence ID" value="PHH54436.1"/>
    <property type="molecule type" value="Genomic_DNA"/>
</dbReference>
<comment type="caution">
    <text evidence="3">The sequence shown here is derived from an EMBL/GenBank/DDBJ whole genome shotgun (WGS) entry which is preliminary data.</text>
</comment>
<accession>A0A2C5XAS3</accession>